<evidence type="ECO:0000256" key="2">
    <source>
        <dbReference type="ARBA" id="ARBA00022723"/>
    </source>
</evidence>
<evidence type="ECO:0000256" key="4">
    <source>
        <dbReference type="ARBA" id="ARBA00022837"/>
    </source>
</evidence>
<dbReference type="FunFam" id="1.10.238.10:FF:000089">
    <property type="entry name" value="calmodulin-like protein 3"/>
    <property type="match status" value="1"/>
</dbReference>
<organism evidence="7 8">
    <name type="scientific">Pyrus ussuriensis x Pyrus communis</name>
    <dbReference type="NCBI Taxonomy" id="2448454"/>
    <lineage>
        <taxon>Eukaryota</taxon>
        <taxon>Viridiplantae</taxon>
        <taxon>Streptophyta</taxon>
        <taxon>Embryophyta</taxon>
        <taxon>Tracheophyta</taxon>
        <taxon>Spermatophyta</taxon>
        <taxon>Magnoliopsida</taxon>
        <taxon>eudicotyledons</taxon>
        <taxon>Gunneridae</taxon>
        <taxon>Pentapetalae</taxon>
        <taxon>rosids</taxon>
        <taxon>fabids</taxon>
        <taxon>Rosales</taxon>
        <taxon>Rosaceae</taxon>
        <taxon>Amygdaloideae</taxon>
        <taxon>Maleae</taxon>
        <taxon>Pyrus</taxon>
    </lineage>
</organism>
<reference evidence="7 8" key="3">
    <citation type="submission" date="2019-11" db="EMBL/GenBank/DDBJ databases">
        <title>A de novo genome assembly of a pear dwarfing rootstock.</title>
        <authorList>
            <person name="Wang F."/>
            <person name="Wang J."/>
            <person name="Li S."/>
            <person name="Zhang Y."/>
            <person name="Fang M."/>
            <person name="Ma L."/>
            <person name="Zhao Y."/>
            <person name="Jiang S."/>
        </authorList>
    </citation>
    <scope>NUCLEOTIDE SEQUENCE [LARGE SCALE GENOMIC DNA]</scope>
    <source>
        <strain evidence="7">S2</strain>
        <tissue evidence="7">Leaf</tissue>
    </source>
</reference>
<dbReference type="Gene3D" id="1.10.238.10">
    <property type="entry name" value="EF-hand"/>
    <property type="match status" value="2"/>
</dbReference>
<dbReference type="Proteomes" id="UP000327157">
    <property type="component" value="Chromosome 15"/>
</dbReference>
<dbReference type="CDD" id="cd00051">
    <property type="entry name" value="EFh"/>
    <property type="match status" value="1"/>
</dbReference>
<dbReference type="InterPro" id="IPR011992">
    <property type="entry name" value="EF-hand-dom_pair"/>
</dbReference>
<dbReference type="OrthoDB" id="26525at2759"/>
<dbReference type="SUPFAM" id="SSF47473">
    <property type="entry name" value="EF-hand"/>
    <property type="match status" value="1"/>
</dbReference>
<dbReference type="PANTHER" id="PTHR10891">
    <property type="entry name" value="EF-HAND CALCIUM-BINDING DOMAIN CONTAINING PROTEIN"/>
    <property type="match status" value="1"/>
</dbReference>
<accession>A0A5N5H784</accession>
<keyword evidence="2" id="KW-0479">Metal-binding</keyword>
<feature type="domain" description="EF-hand" evidence="6">
    <location>
        <begin position="135"/>
        <end position="170"/>
    </location>
</feature>
<dbReference type="EMBL" id="SMOL01000401">
    <property type="protein sequence ID" value="KAB2618994.1"/>
    <property type="molecule type" value="Genomic_DNA"/>
</dbReference>
<protein>
    <submittedName>
        <fullName evidence="7">Calcium-binding protein CML44</fullName>
    </submittedName>
</protein>
<dbReference type="Pfam" id="PF13202">
    <property type="entry name" value="EF-hand_5"/>
    <property type="match status" value="1"/>
</dbReference>
<feature type="region of interest" description="Disordered" evidence="5">
    <location>
        <begin position="72"/>
        <end position="96"/>
    </location>
</feature>
<feature type="domain" description="EF-hand" evidence="6">
    <location>
        <begin position="5"/>
        <end position="40"/>
    </location>
</feature>
<keyword evidence="4" id="KW-0106">Calcium</keyword>
<evidence type="ECO:0000256" key="5">
    <source>
        <dbReference type="SAM" id="MobiDB-lite"/>
    </source>
</evidence>
<keyword evidence="3" id="KW-0677">Repeat</keyword>
<dbReference type="InterPro" id="IPR002048">
    <property type="entry name" value="EF_hand_dom"/>
</dbReference>
<dbReference type="PROSITE" id="PS00018">
    <property type="entry name" value="EF_HAND_1"/>
    <property type="match status" value="2"/>
</dbReference>
<dbReference type="FunFam" id="1.10.238.10:FF:000486">
    <property type="entry name" value="Probable calcium-binding protein CML44"/>
    <property type="match status" value="1"/>
</dbReference>
<evidence type="ECO:0000313" key="7">
    <source>
        <dbReference type="EMBL" id="KAB2618994.1"/>
    </source>
</evidence>
<reference evidence="8" key="2">
    <citation type="submission" date="2019-10" db="EMBL/GenBank/DDBJ databases">
        <title>A de novo genome assembly of a pear dwarfing rootstock.</title>
        <authorList>
            <person name="Wang F."/>
            <person name="Wang J."/>
            <person name="Li S."/>
            <person name="Zhang Y."/>
            <person name="Fang M."/>
            <person name="Ma L."/>
            <person name="Zhao Y."/>
            <person name="Jiang S."/>
        </authorList>
    </citation>
    <scope>NUCLEOTIDE SEQUENCE [LARGE SCALE GENOMIC DNA]</scope>
</reference>
<dbReference type="InterPro" id="IPR039647">
    <property type="entry name" value="EF_hand_pair_protein_CML-like"/>
</dbReference>
<dbReference type="GO" id="GO:0005509">
    <property type="term" value="F:calcium ion binding"/>
    <property type="evidence" value="ECO:0007669"/>
    <property type="project" value="InterPro"/>
</dbReference>
<dbReference type="SMART" id="SM00054">
    <property type="entry name" value="EFh"/>
    <property type="match status" value="3"/>
</dbReference>
<dbReference type="AlphaFoldDB" id="A0A5N5H784"/>
<evidence type="ECO:0000313" key="8">
    <source>
        <dbReference type="Proteomes" id="UP000327157"/>
    </source>
</evidence>
<gene>
    <name evidence="7" type="ORF">D8674_014863</name>
</gene>
<comment type="caution">
    <text evidence="7">The sequence shown here is derived from an EMBL/GenBank/DDBJ whole genome shotgun (WGS) entry which is preliminary data.</text>
</comment>
<dbReference type="GO" id="GO:0005737">
    <property type="term" value="C:cytoplasm"/>
    <property type="evidence" value="ECO:0007669"/>
    <property type="project" value="UniProtKB-ARBA"/>
</dbReference>
<dbReference type="InterPro" id="IPR018247">
    <property type="entry name" value="EF_Hand_1_Ca_BS"/>
</dbReference>
<feature type="domain" description="EF-hand" evidence="6">
    <location>
        <begin position="97"/>
        <end position="132"/>
    </location>
</feature>
<dbReference type="Pfam" id="PF13499">
    <property type="entry name" value="EF-hand_7"/>
    <property type="match status" value="1"/>
</dbReference>
<evidence type="ECO:0000256" key="1">
    <source>
        <dbReference type="ARBA" id="ARBA00003291"/>
    </source>
</evidence>
<evidence type="ECO:0000259" key="6">
    <source>
        <dbReference type="PROSITE" id="PS50222"/>
    </source>
</evidence>
<proteinExistence type="predicted"/>
<name>A0A5N5H784_9ROSA</name>
<reference evidence="7 8" key="1">
    <citation type="submission" date="2019-09" db="EMBL/GenBank/DDBJ databases">
        <authorList>
            <person name="Ou C."/>
        </authorList>
    </citation>
    <scope>NUCLEOTIDE SEQUENCE [LARGE SCALE GENOMIC DNA]</scope>
    <source>
        <strain evidence="7">S2</strain>
        <tissue evidence="7">Leaf</tissue>
    </source>
</reference>
<comment type="function">
    <text evidence="1">Potential calcium sensor.</text>
</comment>
<dbReference type="PROSITE" id="PS50222">
    <property type="entry name" value="EF_HAND_2"/>
    <property type="match status" value="3"/>
</dbReference>
<sequence>MMCPLSTNDLHRIFENLDKNGDGQVSLEELNWLIERIGVQFSLHELESLVGKPSLDINEFVFFYKSISMQQGDAGGENEGGDIREDVGVDGQEDEDEDEKDLAKAFGVFDLNGDGFISSEELESVLRRLGVLEENSSRDCRTMIRVFDTNLDGLLDFQEFKTMMFQNTIS</sequence>
<keyword evidence="8" id="KW-1185">Reference proteome</keyword>
<evidence type="ECO:0000256" key="3">
    <source>
        <dbReference type="ARBA" id="ARBA00022737"/>
    </source>
</evidence>